<comment type="caution">
    <text evidence="1">The sequence shown here is derived from an EMBL/GenBank/DDBJ whole genome shotgun (WGS) entry which is preliminary data.</text>
</comment>
<accession>A0ABP0I1H0</accession>
<evidence type="ECO:0000313" key="2">
    <source>
        <dbReference type="Proteomes" id="UP001642484"/>
    </source>
</evidence>
<name>A0ABP0I1H0_9DINO</name>
<sequence>MWTSHRLEVWARLLASTPCIPCAELDQAAEQLCCACASDAYARVRRRGLLVLLQCSALHPQSMTKHLEKIRRVLEKACFADADCQQACVQIAEHLDLDSNGLQGDSPCFE</sequence>
<reference evidence="1 2" key="1">
    <citation type="submission" date="2024-02" db="EMBL/GenBank/DDBJ databases">
        <authorList>
            <person name="Chen Y."/>
            <person name="Shah S."/>
            <person name="Dougan E. K."/>
            <person name="Thang M."/>
            <person name="Chan C."/>
        </authorList>
    </citation>
    <scope>NUCLEOTIDE SEQUENCE [LARGE SCALE GENOMIC DNA]</scope>
</reference>
<protein>
    <submittedName>
        <fullName evidence="1">Uncharacterized protein</fullName>
    </submittedName>
</protein>
<dbReference type="EMBL" id="CAXAMN010001558">
    <property type="protein sequence ID" value="CAK8995124.1"/>
    <property type="molecule type" value="Genomic_DNA"/>
</dbReference>
<evidence type="ECO:0000313" key="1">
    <source>
        <dbReference type="EMBL" id="CAK8995124.1"/>
    </source>
</evidence>
<keyword evidence="2" id="KW-1185">Reference proteome</keyword>
<gene>
    <name evidence="1" type="ORF">CCMP2556_LOCUS3910</name>
</gene>
<organism evidence="1 2">
    <name type="scientific">Durusdinium trenchii</name>
    <dbReference type="NCBI Taxonomy" id="1381693"/>
    <lineage>
        <taxon>Eukaryota</taxon>
        <taxon>Sar</taxon>
        <taxon>Alveolata</taxon>
        <taxon>Dinophyceae</taxon>
        <taxon>Suessiales</taxon>
        <taxon>Symbiodiniaceae</taxon>
        <taxon>Durusdinium</taxon>
    </lineage>
</organism>
<proteinExistence type="predicted"/>
<dbReference type="Proteomes" id="UP001642484">
    <property type="component" value="Unassembled WGS sequence"/>
</dbReference>